<protein>
    <submittedName>
        <fullName evidence="2">Uncharacterized protein</fullName>
    </submittedName>
</protein>
<name>A0A9D4YLE1_PEA</name>
<sequence>MYILYIRNIITYTSCLFLKGVISTVFVTLVVITSIYFYKRHNIHSRNLSLQPFRLDSQRISKSQNFGVEHFIFKDLYKATNNFDKKLGDGGSAEVFYGKR</sequence>
<accession>A0A9D4YLE1</accession>
<keyword evidence="1" id="KW-0472">Membrane</keyword>
<dbReference type="AlphaFoldDB" id="A0A9D4YLE1"/>
<comment type="caution">
    <text evidence="2">The sequence shown here is derived from an EMBL/GenBank/DDBJ whole genome shotgun (WGS) entry which is preliminary data.</text>
</comment>
<keyword evidence="1" id="KW-0812">Transmembrane</keyword>
<evidence type="ECO:0000313" key="2">
    <source>
        <dbReference type="EMBL" id="KAI5441673.1"/>
    </source>
</evidence>
<organism evidence="2 3">
    <name type="scientific">Pisum sativum</name>
    <name type="common">Garden pea</name>
    <name type="synonym">Lathyrus oleraceus</name>
    <dbReference type="NCBI Taxonomy" id="3888"/>
    <lineage>
        <taxon>Eukaryota</taxon>
        <taxon>Viridiplantae</taxon>
        <taxon>Streptophyta</taxon>
        <taxon>Embryophyta</taxon>
        <taxon>Tracheophyta</taxon>
        <taxon>Spermatophyta</taxon>
        <taxon>Magnoliopsida</taxon>
        <taxon>eudicotyledons</taxon>
        <taxon>Gunneridae</taxon>
        <taxon>Pentapetalae</taxon>
        <taxon>rosids</taxon>
        <taxon>fabids</taxon>
        <taxon>Fabales</taxon>
        <taxon>Fabaceae</taxon>
        <taxon>Papilionoideae</taxon>
        <taxon>50 kb inversion clade</taxon>
        <taxon>NPAAA clade</taxon>
        <taxon>Hologalegina</taxon>
        <taxon>IRL clade</taxon>
        <taxon>Fabeae</taxon>
        <taxon>Lathyrus</taxon>
    </lineage>
</organism>
<feature type="transmembrane region" description="Helical" evidence="1">
    <location>
        <begin position="20"/>
        <end position="38"/>
    </location>
</feature>
<dbReference type="EMBL" id="JAMSHJ010000001">
    <property type="protein sequence ID" value="KAI5441673.1"/>
    <property type="molecule type" value="Genomic_DNA"/>
</dbReference>
<evidence type="ECO:0000313" key="3">
    <source>
        <dbReference type="Proteomes" id="UP001058974"/>
    </source>
</evidence>
<keyword evidence="1" id="KW-1133">Transmembrane helix</keyword>
<reference evidence="2 3" key="1">
    <citation type="journal article" date="2022" name="Nat. Genet.">
        <title>Improved pea reference genome and pan-genome highlight genomic features and evolutionary characteristics.</title>
        <authorList>
            <person name="Yang T."/>
            <person name="Liu R."/>
            <person name="Luo Y."/>
            <person name="Hu S."/>
            <person name="Wang D."/>
            <person name="Wang C."/>
            <person name="Pandey M.K."/>
            <person name="Ge S."/>
            <person name="Xu Q."/>
            <person name="Li N."/>
            <person name="Li G."/>
            <person name="Huang Y."/>
            <person name="Saxena R.K."/>
            <person name="Ji Y."/>
            <person name="Li M."/>
            <person name="Yan X."/>
            <person name="He Y."/>
            <person name="Liu Y."/>
            <person name="Wang X."/>
            <person name="Xiang C."/>
            <person name="Varshney R.K."/>
            <person name="Ding H."/>
            <person name="Gao S."/>
            <person name="Zong X."/>
        </authorList>
    </citation>
    <scope>NUCLEOTIDE SEQUENCE [LARGE SCALE GENOMIC DNA]</scope>
    <source>
        <strain evidence="2 3">cv. Zhongwan 6</strain>
    </source>
</reference>
<dbReference type="Gramene" id="Psat01G0093600-T10">
    <property type="protein sequence ID" value="KAI5441673.1"/>
    <property type="gene ID" value="KIW84_010936"/>
</dbReference>
<keyword evidence="3" id="KW-1185">Reference proteome</keyword>
<proteinExistence type="predicted"/>
<gene>
    <name evidence="2" type="ORF">KIW84_010936</name>
</gene>
<dbReference type="Proteomes" id="UP001058974">
    <property type="component" value="Chromosome 1"/>
</dbReference>
<evidence type="ECO:0000256" key="1">
    <source>
        <dbReference type="SAM" id="Phobius"/>
    </source>
</evidence>